<dbReference type="Gene3D" id="3.40.50.620">
    <property type="entry name" value="HUPs"/>
    <property type="match status" value="1"/>
</dbReference>
<dbReference type="NCBIfam" id="TIGR00125">
    <property type="entry name" value="cyt_tran_rel"/>
    <property type="match status" value="1"/>
</dbReference>
<dbReference type="InterPro" id="IPR014729">
    <property type="entry name" value="Rossmann-like_a/b/a_fold"/>
</dbReference>
<dbReference type="RefSeq" id="YP_004324238.1">
    <property type="nucleotide sequence ID" value="NC_015287.1"/>
</dbReference>
<keyword evidence="5" id="KW-1185">Reference proteome</keyword>
<dbReference type="OrthoDB" id="31638at10239"/>
<reference evidence="4 5" key="1">
    <citation type="journal article" date="2010" name="Environ. Microbiol.">
        <title>Genomic analysis of oceanic cyanobacterial myoviruses compared with T4-like myoviruses from diverse hosts and environments.</title>
        <authorList>
            <person name="Sullivan M.B."/>
            <person name="Huang K.H."/>
            <person name="Ignacio-Espinoza J.C."/>
            <person name="Berlin A.M."/>
            <person name="Kelly L."/>
            <person name="Weigele P.R."/>
            <person name="DeFrancesco A.S."/>
            <person name="Kern S.E."/>
            <person name="Thompson L.R."/>
            <person name="Young S."/>
            <person name="Yandava C."/>
            <person name="Fu R."/>
            <person name="Krastins B."/>
            <person name="Chase M."/>
            <person name="Sarracino D."/>
            <person name="Osburne M.S."/>
            <person name="Henn M.R."/>
            <person name="Chisholm S.W."/>
        </authorList>
    </citation>
    <scope>NUCLEOTIDE SEQUENCE [LARGE SCALE GENOMIC DNA]</scope>
    <source>
        <strain evidence="4">8109-3</strain>
    </source>
</reference>
<evidence type="ECO:0000256" key="1">
    <source>
        <dbReference type="ARBA" id="ARBA00022679"/>
    </source>
</evidence>
<dbReference type="GeneID" id="10328754"/>
<evidence type="ECO:0000313" key="5">
    <source>
        <dbReference type="Proteomes" id="UP000006527"/>
    </source>
</evidence>
<protein>
    <recommendedName>
        <fullName evidence="3">Cytidyltransferase-like domain-containing protein</fullName>
    </recommendedName>
</protein>
<organism evidence="4 5">
    <name type="scientific">Synechococcus phage S-SSM7</name>
    <dbReference type="NCBI Taxonomy" id="445686"/>
    <lineage>
        <taxon>Viruses</taxon>
        <taxon>Duplodnaviria</taxon>
        <taxon>Heunggongvirae</taxon>
        <taxon>Uroviricota</taxon>
        <taxon>Caudoviricetes</taxon>
        <taxon>Pantevenvirales</taxon>
        <taxon>Kyanoviridae</taxon>
        <taxon>Lipsvirus</taxon>
        <taxon>Lipsvirus ssm7</taxon>
    </lineage>
</organism>
<sequence length="154" mass="17461">MTKKRILTLVTGGFDPLHSGHIAYFEQAKDLTNYLVVGLNTEEWLTKKKGQYFMSWKERAEIIRHLDVVDAVITVEDDEHGSACHAIERCLEIAQTVVFANGGDRGSDNTPEMDKFGNDPRVEMEFGVGGTDKKNSSSWLLHNYFERQRKIVGI</sequence>
<proteinExistence type="predicted"/>
<dbReference type="Pfam" id="PF01467">
    <property type="entry name" value="CTP_transf_like"/>
    <property type="match status" value="1"/>
</dbReference>
<dbReference type="InterPro" id="IPR050385">
    <property type="entry name" value="Archaeal_FAD_synthase"/>
</dbReference>
<keyword evidence="2" id="KW-0548">Nucleotidyltransferase</keyword>
<dbReference type="EMBL" id="GU071098">
    <property type="protein sequence ID" value="ADO98251.1"/>
    <property type="molecule type" value="Genomic_DNA"/>
</dbReference>
<dbReference type="InterPro" id="IPR004821">
    <property type="entry name" value="Cyt_trans-like"/>
</dbReference>
<dbReference type="SUPFAM" id="SSF52374">
    <property type="entry name" value="Nucleotidylyl transferase"/>
    <property type="match status" value="1"/>
</dbReference>
<evidence type="ECO:0000256" key="2">
    <source>
        <dbReference type="ARBA" id="ARBA00022695"/>
    </source>
</evidence>
<dbReference type="PANTHER" id="PTHR43793:SF1">
    <property type="entry name" value="FAD SYNTHASE"/>
    <property type="match status" value="1"/>
</dbReference>
<dbReference type="Proteomes" id="UP000006527">
    <property type="component" value="Segment"/>
</dbReference>
<gene>
    <name evidence="4" type="ORF">SSSM7_186</name>
</gene>
<keyword evidence="1" id="KW-0808">Transferase</keyword>
<dbReference type="KEGG" id="vg:10328754"/>
<name>E3SLA3_9CAUD</name>
<evidence type="ECO:0000259" key="3">
    <source>
        <dbReference type="Pfam" id="PF01467"/>
    </source>
</evidence>
<dbReference type="GO" id="GO:0016779">
    <property type="term" value="F:nucleotidyltransferase activity"/>
    <property type="evidence" value="ECO:0007669"/>
    <property type="project" value="UniProtKB-KW"/>
</dbReference>
<dbReference type="PANTHER" id="PTHR43793">
    <property type="entry name" value="FAD SYNTHASE"/>
    <property type="match status" value="1"/>
</dbReference>
<feature type="domain" description="Cytidyltransferase-like" evidence="3">
    <location>
        <begin position="10"/>
        <end position="80"/>
    </location>
</feature>
<evidence type="ECO:0000313" key="4">
    <source>
        <dbReference type="EMBL" id="ADO98251.1"/>
    </source>
</evidence>
<accession>E3SLA3</accession>